<comment type="caution">
    <text evidence="6">The sequence shown here is derived from an EMBL/GenBank/DDBJ whole genome shotgun (WGS) entry which is preliminary data.</text>
</comment>
<dbReference type="PANTHER" id="PTHR13020">
    <property type="entry name" value="TRINUCLEOTIDE REPEAT-CONTAINING GENE 6"/>
    <property type="match status" value="1"/>
</dbReference>
<reference evidence="6" key="1">
    <citation type="journal article" date="2020" name="J Insects Food Feed">
        <title>The yellow mealworm (Tenebrio molitor) genome: a resource for the emerging insects as food and feed industry.</title>
        <authorList>
            <person name="Eriksson T."/>
            <person name="Andere A."/>
            <person name="Kelstrup H."/>
            <person name="Emery V."/>
            <person name="Picard C."/>
        </authorList>
    </citation>
    <scope>NUCLEOTIDE SEQUENCE</scope>
    <source>
        <strain evidence="6">Stoneville</strain>
        <tissue evidence="6">Whole head</tissue>
    </source>
</reference>
<evidence type="ECO:0000313" key="6">
    <source>
        <dbReference type="EMBL" id="KAH0811268.1"/>
    </source>
</evidence>
<dbReference type="InterPro" id="IPR026805">
    <property type="entry name" value="GW182_M_dom"/>
</dbReference>
<dbReference type="Gene3D" id="1.10.8.10">
    <property type="entry name" value="DNA helicase RuvA subunit, C-terminal domain"/>
    <property type="match status" value="1"/>
</dbReference>
<proteinExistence type="predicted"/>
<feature type="compositionally biased region" description="Low complexity" evidence="3">
    <location>
        <begin position="293"/>
        <end position="306"/>
    </location>
</feature>
<keyword evidence="2" id="KW-0862">Zinc</keyword>
<organism evidence="6 7">
    <name type="scientific">Tenebrio molitor</name>
    <name type="common">Yellow mealworm beetle</name>
    <dbReference type="NCBI Taxonomy" id="7067"/>
    <lineage>
        <taxon>Eukaryota</taxon>
        <taxon>Metazoa</taxon>
        <taxon>Ecdysozoa</taxon>
        <taxon>Arthropoda</taxon>
        <taxon>Hexapoda</taxon>
        <taxon>Insecta</taxon>
        <taxon>Pterygota</taxon>
        <taxon>Neoptera</taxon>
        <taxon>Endopterygota</taxon>
        <taxon>Coleoptera</taxon>
        <taxon>Polyphaga</taxon>
        <taxon>Cucujiformia</taxon>
        <taxon>Tenebrionidae</taxon>
        <taxon>Tenebrio</taxon>
    </lineage>
</organism>
<accession>A0A8J6L9R4</accession>
<feature type="region of interest" description="Disordered" evidence="3">
    <location>
        <begin position="370"/>
        <end position="489"/>
    </location>
</feature>
<dbReference type="InterPro" id="IPR033503">
    <property type="entry name" value="GW182_RRM"/>
</dbReference>
<reference evidence="6" key="2">
    <citation type="submission" date="2021-08" db="EMBL/GenBank/DDBJ databases">
        <authorList>
            <person name="Eriksson T."/>
        </authorList>
    </citation>
    <scope>NUCLEOTIDE SEQUENCE</scope>
    <source>
        <strain evidence="6">Stoneville</strain>
        <tissue evidence="6">Whole head</tissue>
    </source>
</reference>
<evidence type="ECO:0000256" key="3">
    <source>
        <dbReference type="SAM" id="MobiDB-lite"/>
    </source>
</evidence>
<sequence>MRAPTPSEPKSTFPTYQVPQVSAMRGSAPPVQVARAAWGGRADPPSQPCAPIGASSVINGSSCRSYGNSNIRMQSVTENCLLNSVTVPKIQRKDHCKVAHNNSDKLDSKFGALPLGRDIPNQKSDDLEVLDLNALKNLTESTATSCDNNDDHCDETCRGPHVQRTSDNYAPPLRLRGGGESSLSTGTSGWGTPPSQQASNNNANSSSGWGTANPANQNNTGTQQWNNNANRPPTSNQGPTQDANKANSNLNSNGQQQTPSAQPNNSSWGQPGAKPPAANNGPQPTTSTSAGKPPAATAVPNATTSTKQQLEQLNNMREAIFSQDGWGGQHVNQDTNWDIPGSPEPSIKLDGSGPPPWKPAVNNGTELWEANLRNGGQPPPQPQQKTPWGHTPSTNIGGTWGEDDDTDSSNVWTGVPSGQQQWGNTANSGAMWGGPKKDTEWGAAAGNPAWGDPRTADPRTTGMDPRDMRPDLRDMRAGSSDPMRLLDPNPMRLAGSDMRGDPRGITGRLNGAGADAFWGQAGPHTGAQHMHHQSKMPVGPGNGAGWEEPSPPTQRRNMPNYDDGTSLWGNPQQGSHWKDLPTGASMGRGSTAGPPGMAQSRLKPDGSVWCHGRNGSWDEAGPGWEESVPWNKQKMGGTHLWGDNDIDWGHKQGPKQNLTKEVIWNSKCFRMLLDMGYKKEDVEAALRRGDMNYEDALEILGSTRNPDGWRNRHDDHYDHQQFPGQRFPSGPPGQMSFPQGNNAPNLLNNMNTSGGPNNSLINNISPAGVHKMLTQGGGGSQGFGVASAGRNLQPQSQPSTQQLRMLVQQIQMAVQAGYLNHQILNQPLAPQTLILLNQLLQQIKTLQQLMTQQSVAQSQCINGKPNSALLQCSVLITKTKQQITNLQNQIAAQQAIYVKQQNHGSIGGGQSDLFKAAAPMHDSINALQSNFADLGIKEQVNQSQSRLNQWINKDKEEGGEFSRAPGSTSKQLATSPNMNPLGLTQPDGGRTGDGGWPESGGGDSSNDGKDAQWPTPTQPSLSDLVPEFEPGKPWKGNQIKSIEDDPSITPGSVVRSSLSIATIKDPELFTMNPNNKSPPAGDSIQSLSLTSSTWSFNPPSSTSSAFTSPQSKLPSSKGGLGDLNPTTAITSEPWGAPKSRGPPPGLSAKGGALVNGWSSNLTASWGGGQRGSGNWGGSPWLLLRNLTAQIDGSTLRTLCMQHGPLQSFHLYLHQGFALAKYSTREEATKAQTALNNCVLGNTTILAENPSEWDASALLQQVANQQSSSGGWRGSSKQPSTGGDTWSTGWTNSQSSASLWGSTTLDTTDPARATPSSLNSYLPGDLLGVLLWLKHLDSSCIDIKKEFEKVHIVTCGDEKWYQCEYCSFETKEATVLKRHQVAEHLPGEEQRFCCSHCKYMAKSKNHLKQHMNYEHAALEAVHWFYCNECPYKSKNYSYLQRHKKNHLPADAVRWYGCDKCDFKTKRRCNVKLHTIAKHLTPDKESHENCSYNTELIDDIIYYKCDYCSFKTKVLLYLERHIQKTHPYVRWFQCELCDFKAKYRNSLKCHKRDVHKSDEEAEWFYCPSCEYRTQRKGHLKQHVLNKHTTSEAVKWFFCDKCQYKSKSKYSLNRHAEIHLYKDVEWFKCDKCNFKTRQSFKMEQHKLHKHTPNEEALWFQCEQCSYKTQTRYCLKRHITRHKSDEEAEWFHCSSCEYKAKRNKDLKRHMLYKHTPSEALQWFNCDKCPNKFKTKADLNRHAKQHLSQEGIQ</sequence>
<feature type="domain" description="C2H2-type" evidence="5">
    <location>
        <begin position="1719"/>
        <end position="1746"/>
    </location>
</feature>
<dbReference type="GO" id="GO:0008270">
    <property type="term" value="F:zinc ion binding"/>
    <property type="evidence" value="ECO:0007669"/>
    <property type="project" value="UniProtKB-KW"/>
</dbReference>
<gene>
    <name evidence="6" type="ORF">GEV33_011523</name>
</gene>
<evidence type="ECO:0000259" key="5">
    <source>
        <dbReference type="PROSITE" id="PS50157"/>
    </source>
</evidence>
<dbReference type="Pfam" id="PF12938">
    <property type="entry name" value="M_domain"/>
    <property type="match status" value="1"/>
</dbReference>
<feature type="domain" description="C2H2-type" evidence="5">
    <location>
        <begin position="1687"/>
        <end position="1715"/>
    </location>
</feature>
<dbReference type="PROSITE" id="PS00028">
    <property type="entry name" value="ZINC_FINGER_C2H2_1"/>
    <property type="match status" value="1"/>
</dbReference>
<keyword evidence="2" id="KW-0863">Zinc-finger</keyword>
<dbReference type="Gene3D" id="3.30.70.330">
    <property type="match status" value="1"/>
</dbReference>
<keyword evidence="2" id="KW-0479">Metal-binding</keyword>
<dbReference type="InterPro" id="IPR012677">
    <property type="entry name" value="Nucleotide-bd_a/b_plait_sf"/>
</dbReference>
<feature type="compositionally biased region" description="Polar residues" evidence="3">
    <location>
        <begin position="965"/>
        <end position="978"/>
    </location>
</feature>
<feature type="compositionally biased region" description="Gly residues" evidence="3">
    <location>
        <begin position="989"/>
        <end position="1003"/>
    </location>
</feature>
<dbReference type="GO" id="GO:0005654">
    <property type="term" value="C:nucleoplasm"/>
    <property type="evidence" value="ECO:0007669"/>
    <property type="project" value="TreeGrafter"/>
</dbReference>
<dbReference type="SMART" id="SM00355">
    <property type="entry name" value="ZnF_C2H2"/>
    <property type="match status" value="12"/>
</dbReference>
<dbReference type="EMBL" id="JABDTM020026926">
    <property type="protein sequence ID" value="KAH0811268.1"/>
    <property type="molecule type" value="Genomic_DNA"/>
</dbReference>
<dbReference type="InterPro" id="IPR000504">
    <property type="entry name" value="RRM_dom"/>
</dbReference>
<dbReference type="InterPro" id="IPR035979">
    <property type="entry name" value="RBD_domain_sf"/>
</dbReference>
<dbReference type="GO" id="GO:0060213">
    <property type="term" value="P:positive regulation of nuclear-transcribed mRNA poly(A) tail shortening"/>
    <property type="evidence" value="ECO:0007669"/>
    <property type="project" value="TreeGrafter"/>
</dbReference>
<protein>
    <recommendedName>
        <fullName evidence="8">Protein Gawky</fullName>
    </recommendedName>
</protein>
<feature type="compositionally biased region" description="Polar residues" evidence="3">
    <location>
        <begin position="8"/>
        <end position="20"/>
    </location>
</feature>
<feature type="region of interest" description="Disordered" evidence="3">
    <location>
        <begin position="956"/>
        <end position="1053"/>
    </location>
</feature>
<dbReference type="SUPFAM" id="SSF46934">
    <property type="entry name" value="UBA-like"/>
    <property type="match status" value="1"/>
</dbReference>
<dbReference type="Gene3D" id="3.30.160.60">
    <property type="entry name" value="Classic Zinc Finger"/>
    <property type="match status" value="6"/>
</dbReference>
<feature type="domain" description="C2H2-type" evidence="5">
    <location>
        <begin position="1562"/>
        <end position="1590"/>
    </location>
</feature>
<dbReference type="InterPro" id="IPR015940">
    <property type="entry name" value="UBA"/>
</dbReference>
<evidence type="ECO:0000313" key="7">
    <source>
        <dbReference type="Proteomes" id="UP000719412"/>
    </source>
</evidence>
<dbReference type="PANTHER" id="PTHR13020:SF25">
    <property type="entry name" value="PROTEIN GAWKY"/>
    <property type="match status" value="1"/>
</dbReference>
<dbReference type="GO" id="GO:0000932">
    <property type="term" value="C:P-body"/>
    <property type="evidence" value="ECO:0007669"/>
    <property type="project" value="TreeGrafter"/>
</dbReference>
<dbReference type="SMART" id="SM00360">
    <property type="entry name" value="RRM"/>
    <property type="match status" value="1"/>
</dbReference>
<feature type="domain" description="C2H2-type" evidence="5">
    <location>
        <begin position="1656"/>
        <end position="1683"/>
    </location>
</feature>
<feature type="region of interest" description="Disordered" evidence="3">
    <location>
        <begin position="1"/>
        <end position="27"/>
    </location>
</feature>
<dbReference type="CDD" id="cd12435">
    <property type="entry name" value="RRM_GW182_like"/>
    <property type="match status" value="1"/>
</dbReference>
<dbReference type="GO" id="GO:0003723">
    <property type="term" value="F:RNA binding"/>
    <property type="evidence" value="ECO:0007669"/>
    <property type="project" value="UniProtKB-KW"/>
</dbReference>
<dbReference type="PROSITE" id="PS50030">
    <property type="entry name" value="UBA"/>
    <property type="match status" value="1"/>
</dbReference>
<feature type="domain" description="C2H2-type" evidence="5">
    <location>
        <begin position="1423"/>
        <end position="1450"/>
    </location>
</feature>
<feature type="region of interest" description="Disordered" evidence="3">
    <location>
        <begin position="158"/>
        <end position="308"/>
    </location>
</feature>
<feature type="compositionally biased region" description="Polar residues" evidence="3">
    <location>
        <begin position="408"/>
        <end position="428"/>
    </location>
</feature>
<dbReference type="PROSITE" id="PS50157">
    <property type="entry name" value="ZINC_FINGER_C2H2_2"/>
    <property type="match status" value="6"/>
</dbReference>
<dbReference type="InterPro" id="IPR041971">
    <property type="entry name" value="Gawky_UBA"/>
</dbReference>
<feature type="region of interest" description="Disordered" evidence="3">
    <location>
        <begin position="1091"/>
        <end position="1151"/>
    </location>
</feature>
<feature type="region of interest" description="Disordered" evidence="3">
    <location>
        <begin position="1266"/>
        <end position="1287"/>
    </location>
</feature>
<dbReference type="CDD" id="cd14284">
    <property type="entry name" value="UBA_GAWKY"/>
    <property type="match status" value="1"/>
</dbReference>
<evidence type="ECO:0000256" key="2">
    <source>
        <dbReference type="PROSITE-ProRule" id="PRU00042"/>
    </source>
</evidence>
<feature type="region of interest" description="Disordered" evidence="3">
    <location>
        <begin position="538"/>
        <end position="574"/>
    </location>
</feature>
<evidence type="ECO:0000256" key="1">
    <source>
        <dbReference type="ARBA" id="ARBA00022884"/>
    </source>
</evidence>
<feature type="compositionally biased region" description="Low complexity" evidence="3">
    <location>
        <begin position="181"/>
        <end position="207"/>
    </location>
</feature>
<keyword evidence="1" id="KW-0694">RNA-binding</keyword>
<feature type="compositionally biased region" description="Low complexity" evidence="3">
    <location>
        <begin position="269"/>
        <end position="284"/>
    </location>
</feature>
<feature type="compositionally biased region" description="Low complexity" evidence="3">
    <location>
        <begin position="1091"/>
        <end position="1111"/>
    </location>
</feature>
<dbReference type="Proteomes" id="UP000719412">
    <property type="component" value="Unassembled WGS sequence"/>
</dbReference>
<evidence type="ECO:0008006" key="8">
    <source>
        <dbReference type="Google" id="ProtNLM"/>
    </source>
</evidence>
<feature type="domain" description="C2H2-type" evidence="5">
    <location>
        <begin position="1530"/>
        <end position="1558"/>
    </location>
</feature>
<dbReference type="InterPro" id="IPR009060">
    <property type="entry name" value="UBA-like_sf"/>
</dbReference>
<feature type="compositionally biased region" description="Low complexity" evidence="3">
    <location>
        <begin position="215"/>
        <end position="230"/>
    </location>
</feature>
<dbReference type="InterPro" id="IPR013087">
    <property type="entry name" value="Znf_C2H2_type"/>
</dbReference>
<dbReference type="Pfam" id="PF00076">
    <property type="entry name" value="RRM_1"/>
    <property type="match status" value="1"/>
</dbReference>
<feature type="compositionally biased region" description="Basic and acidic residues" evidence="3">
    <location>
        <begin position="464"/>
        <end position="476"/>
    </location>
</feature>
<dbReference type="InterPro" id="IPR052068">
    <property type="entry name" value="GW182_domain"/>
</dbReference>
<feature type="compositionally biased region" description="Polar residues" evidence="3">
    <location>
        <begin position="231"/>
        <end position="268"/>
    </location>
</feature>
<dbReference type="SUPFAM" id="SSF54928">
    <property type="entry name" value="RNA-binding domain, RBD"/>
    <property type="match status" value="1"/>
</dbReference>
<feature type="region of interest" description="Disordered" evidence="3">
    <location>
        <begin position="325"/>
        <end position="353"/>
    </location>
</feature>
<dbReference type="GO" id="GO:0035278">
    <property type="term" value="P:miRNA-mediated gene silencing by inhibition of translation"/>
    <property type="evidence" value="ECO:0007669"/>
    <property type="project" value="InterPro"/>
</dbReference>
<name>A0A8J6L9R4_TENMO</name>
<evidence type="ECO:0000259" key="4">
    <source>
        <dbReference type="PROSITE" id="PS50030"/>
    </source>
</evidence>
<keyword evidence="7" id="KW-1185">Reference proteome</keyword>
<feature type="domain" description="UBA" evidence="4">
    <location>
        <begin position="663"/>
        <end position="703"/>
    </location>
</feature>